<evidence type="ECO:0000313" key="2">
    <source>
        <dbReference type="Proteomes" id="UP000887013"/>
    </source>
</evidence>
<evidence type="ECO:0000313" key="1">
    <source>
        <dbReference type="EMBL" id="GFT12830.1"/>
    </source>
</evidence>
<comment type="caution">
    <text evidence="1">The sequence shown here is derived from an EMBL/GenBank/DDBJ whole genome shotgun (WGS) entry which is preliminary data.</text>
</comment>
<keyword evidence="2" id="KW-1185">Reference proteome</keyword>
<dbReference type="AlphaFoldDB" id="A0A8X6NH32"/>
<gene>
    <name evidence="1" type="ORF">NPIL_617091</name>
</gene>
<reference evidence="1" key="1">
    <citation type="submission" date="2020-08" db="EMBL/GenBank/DDBJ databases">
        <title>Multicomponent nature underlies the extraordinary mechanical properties of spider dragline silk.</title>
        <authorList>
            <person name="Kono N."/>
            <person name="Nakamura H."/>
            <person name="Mori M."/>
            <person name="Yoshida Y."/>
            <person name="Ohtoshi R."/>
            <person name="Malay A.D."/>
            <person name="Moran D.A.P."/>
            <person name="Tomita M."/>
            <person name="Numata K."/>
            <person name="Arakawa K."/>
        </authorList>
    </citation>
    <scope>NUCLEOTIDE SEQUENCE</scope>
</reference>
<organism evidence="1 2">
    <name type="scientific">Nephila pilipes</name>
    <name type="common">Giant wood spider</name>
    <name type="synonym">Nephila maculata</name>
    <dbReference type="NCBI Taxonomy" id="299642"/>
    <lineage>
        <taxon>Eukaryota</taxon>
        <taxon>Metazoa</taxon>
        <taxon>Ecdysozoa</taxon>
        <taxon>Arthropoda</taxon>
        <taxon>Chelicerata</taxon>
        <taxon>Arachnida</taxon>
        <taxon>Araneae</taxon>
        <taxon>Araneomorphae</taxon>
        <taxon>Entelegynae</taxon>
        <taxon>Araneoidea</taxon>
        <taxon>Nephilidae</taxon>
        <taxon>Nephila</taxon>
    </lineage>
</organism>
<sequence length="94" mass="10783">MYQIINSKGHFSNIKVHQCLMLPIPLNRPIQIALHLFGMSWPIGQESLINCWMLGSNFIPISEENSRNASNEILQRGIGRFNSRRNCLVLDKAF</sequence>
<dbReference type="EMBL" id="BMAW01057792">
    <property type="protein sequence ID" value="GFT12830.1"/>
    <property type="molecule type" value="Genomic_DNA"/>
</dbReference>
<name>A0A8X6NH32_NEPPI</name>
<protein>
    <submittedName>
        <fullName evidence="1">Uncharacterized protein</fullName>
    </submittedName>
</protein>
<dbReference type="Proteomes" id="UP000887013">
    <property type="component" value="Unassembled WGS sequence"/>
</dbReference>
<proteinExistence type="predicted"/>
<accession>A0A8X6NH32</accession>